<name>F5RFB8_METUF</name>
<protein>
    <submittedName>
        <fullName evidence="3">Acyltransferase 3</fullName>
    </submittedName>
</protein>
<evidence type="ECO:0000259" key="2">
    <source>
        <dbReference type="Pfam" id="PF01757"/>
    </source>
</evidence>
<reference evidence="3 4" key="1">
    <citation type="journal article" date="2011" name="J. Bacteriol.">
        <title>Genome sequence of Methyloversatilis universalis FAM5T, a methylotrophic representative of the order Rhodocyclales.</title>
        <authorList>
            <person name="Kittichotirat W."/>
            <person name="Good N.M."/>
            <person name="Hall R."/>
            <person name="Bringel F."/>
            <person name="Lajus A."/>
            <person name="Medigue C."/>
            <person name="Smalley N.E."/>
            <person name="Beck D."/>
            <person name="Bumgarner R."/>
            <person name="Vuilleumier S."/>
            <person name="Kalyuzhnaya M.G."/>
        </authorList>
    </citation>
    <scope>NUCLEOTIDE SEQUENCE [LARGE SCALE GENOMIC DNA]</scope>
    <source>
        <strain evidence="4">ATCC BAA-1314 / JCM 13912 / FAM5</strain>
    </source>
</reference>
<feature type="transmembrane region" description="Helical" evidence="1">
    <location>
        <begin position="275"/>
        <end position="293"/>
    </location>
</feature>
<evidence type="ECO:0000256" key="1">
    <source>
        <dbReference type="SAM" id="Phobius"/>
    </source>
</evidence>
<keyword evidence="3" id="KW-0808">Transferase</keyword>
<dbReference type="InterPro" id="IPR002656">
    <property type="entry name" value="Acyl_transf_3_dom"/>
</dbReference>
<dbReference type="RefSeq" id="WP_008063100.1">
    <property type="nucleotide sequence ID" value="NZ_AFHG01000053.1"/>
</dbReference>
<dbReference type="Pfam" id="PF01757">
    <property type="entry name" value="Acyl_transf_3"/>
    <property type="match status" value="1"/>
</dbReference>
<keyword evidence="4" id="KW-1185">Reference proteome</keyword>
<dbReference type="GO" id="GO:0016020">
    <property type="term" value="C:membrane"/>
    <property type="evidence" value="ECO:0007669"/>
    <property type="project" value="TreeGrafter"/>
</dbReference>
<evidence type="ECO:0000313" key="4">
    <source>
        <dbReference type="Proteomes" id="UP000005019"/>
    </source>
</evidence>
<evidence type="ECO:0000313" key="3">
    <source>
        <dbReference type="EMBL" id="EGK70774.1"/>
    </source>
</evidence>
<dbReference type="OrthoDB" id="8956208at2"/>
<accession>F5RFB8</accession>
<feature type="transmembrane region" description="Helical" evidence="1">
    <location>
        <begin position="253"/>
        <end position="269"/>
    </location>
</feature>
<feature type="transmembrane region" description="Helical" evidence="1">
    <location>
        <begin position="204"/>
        <end position="222"/>
    </location>
</feature>
<dbReference type="InterPro" id="IPR050879">
    <property type="entry name" value="Acyltransferase_3"/>
</dbReference>
<keyword evidence="1" id="KW-0812">Transmembrane</keyword>
<dbReference type="GO" id="GO:0016747">
    <property type="term" value="F:acyltransferase activity, transferring groups other than amino-acyl groups"/>
    <property type="evidence" value="ECO:0007669"/>
    <property type="project" value="InterPro"/>
</dbReference>
<dbReference type="STRING" id="1000565.METUNv1_02996"/>
<keyword evidence="1" id="KW-0472">Membrane</keyword>
<feature type="transmembrane region" description="Helical" evidence="1">
    <location>
        <begin position="338"/>
        <end position="357"/>
    </location>
</feature>
<dbReference type="GO" id="GO:0000271">
    <property type="term" value="P:polysaccharide biosynthetic process"/>
    <property type="evidence" value="ECO:0007669"/>
    <property type="project" value="TreeGrafter"/>
</dbReference>
<feature type="transmembrane region" description="Helical" evidence="1">
    <location>
        <begin position="78"/>
        <end position="96"/>
    </location>
</feature>
<feature type="domain" description="Acyltransferase 3" evidence="2">
    <location>
        <begin position="35"/>
        <end position="349"/>
    </location>
</feature>
<dbReference type="PANTHER" id="PTHR23028:SF53">
    <property type="entry name" value="ACYL_TRANSF_3 DOMAIN-CONTAINING PROTEIN"/>
    <property type="match status" value="1"/>
</dbReference>
<organism evidence="3 4">
    <name type="scientific">Methyloversatilis universalis (strain ATCC BAA-1314 / DSM 25237 / JCM 13912 / CCUG 52030 / FAM5)</name>
    <dbReference type="NCBI Taxonomy" id="1000565"/>
    <lineage>
        <taxon>Bacteria</taxon>
        <taxon>Pseudomonadati</taxon>
        <taxon>Pseudomonadota</taxon>
        <taxon>Betaproteobacteria</taxon>
        <taxon>Nitrosomonadales</taxon>
        <taxon>Sterolibacteriaceae</taxon>
        <taxon>Methyloversatilis</taxon>
    </lineage>
</organism>
<comment type="caution">
    <text evidence="3">The sequence shown here is derived from an EMBL/GenBank/DDBJ whole genome shotgun (WGS) entry which is preliminary data.</text>
</comment>
<feature type="transmembrane region" description="Helical" evidence="1">
    <location>
        <begin position="305"/>
        <end position="332"/>
    </location>
</feature>
<feature type="transmembrane region" description="Helical" evidence="1">
    <location>
        <begin position="172"/>
        <end position="192"/>
    </location>
</feature>
<keyword evidence="3" id="KW-0012">Acyltransferase</keyword>
<dbReference type="PANTHER" id="PTHR23028">
    <property type="entry name" value="ACETYLTRANSFERASE"/>
    <property type="match status" value="1"/>
</dbReference>
<feature type="transmembrane region" description="Helical" evidence="1">
    <location>
        <begin position="117"/>
        <end position="139"/>
    </location>
</feature>
<proteinExistence type="predicted"/>
<gene>
    <name evidence="3" type="ORF">METUNv1_02996</name>
</gene>
<keyword evidence="1" id="KW-1133">Transmembrane helix</keyword>
<sequence length="367" mass="39842">MTTYTPTANSPALGTVHLPQASPRARAAGGRLTVFDALKAFASQLIVLHHLVAYGPLSEALRLRFPHLVDWLYYDGRLAVQVFFVIGGFLAARALAPSLQARPLSLSSALWKRYRRLALPCTAAVLVSIVCAAIARALIADPSLPAAPHFSQLLAHLLLMHDVVGVEALSAGVWYVAIDFQLYAMMAATVWLTRLARPPRRTRVLALLTSGLALLSLFAINRNPDLDFIAPYFFGVYALGAAACWLSRRDRSPLWGLAIALAVLLALQIEHRERVAVAACVAASLWVGLRSGAFDRWPELRPLAFLGRISFSVFLIHYPVAMLVNAVVSHIWGATPATAIAGLLFAWAASIVAGAVFHRQVEQRFSA</sequence>
<feature type="transmembrane region" description="Helical" evidence="1">
    <location>
        <begin position="228"/>
        <end position="246"/>
    </location>
</feature>
<dbReference type="eggNOG" id="COG1835">
    <property type="taxonomic scope" value="Bacteria"/>
</dbReference>
<dbReference type="EMBL" id="AFHG01000053">
    <property type="protein sequence ID" value="EGK70774.1"/>
    <property type="molecule type" value="Genomic_DNA"/>
</dbReference>
<dbReference type="Proteomes" id="UP000005019">
    <property type="component" value="Unassembled WGS sequence"/>
</dbReference>
<dbReference type="AlphaFoldDB" id="F5RFB8"/>